<feature type="compositionally biased region" description="Polar residues" evidence="1">
    <location>
        <begin position="29"/>
        <end position="38"/>
    </location>
</feature>
<dbReference type="OrthoDB" id="10428794at2759"/>
<reference evidence="3" key="1">
    <citation type="submission" date="2016-06" db="EMBL/GenBank/DDBJ databases">
        <title>Parallel loss of symbiosis genes in relatives of nitrogen-fixing non-legume Parasponia.</title>
        <authorList>
            <person name="Van Velzen R."/>
            <person name="Holmer R."/>
            <person name="Bu F."/>
            <person name="Rutten L."/>
            <person name="Van Zeijl A."/>
            <person name="Liu W."/>
            <person name="Santuari L."/>
            <person name="Cao Q."/>
            <person name="Sharma T."/>
            <person name="Shen D."/>
            <person name="Roswanjaya Y."/>
            <person name="Wardhani T."/>
            <person name="Kalhor M.S."/>
            <person name="Jansen J."/>
            <person name="Van den Hoogen J."/>
            <person name="Gungor B."/>
            <person name="Hartog M."/>
            <person name="Hontelez J."/>
            <person name="Verver J."/>
            <person name="Yang W.-C."/>
            <person name="Schijlen E."/>
            <person name="Repin R."/>
            <person name="Schilthuizen M."/>
            <person name="Schranz E."/>
            <person name="Heidstra R."/>
            <person name="Miyata K."/>
            <person name="Fedorova E."/>
            <person name="Kohlen W."/>
            <person name="Bisseling T."/>
            <person name="Smit S."/>
            <person name="Geurts R."/>
        </authorList>
    </citation>
    <scope>NUCLEOTIDE SEQUENCE [LARGE SCALE GENOMIC DNA]</scope>
    <source>
        <strain evidence="3">cv. WU1-14</strain>
    </source>
</reference>
<feature type="region of interest" description="Disordered" evidence="1">
    <location>
        <begin position="29"/>
        <end position="89"/>
    </location>
</feature>
<feature type="compositionally biased region" description="Polar residues" evidence="1">
    <location>
        <begin position="66"/>
        <end position="89"/>
    </location>
</feature>
<evidence type="ECO:0000313" key="3">
    <source>
        <dbReference type="Proteomes" id="UP000237105"/>
    </source>
</evidence>
<comment type="caution">
    <text evidence="2">The sequence shown here is derived from an EMBL/GenBank/DDBJ whole genome shotgun (WGS) entry which is preliminary data.</text>
</comment>
<dbReference type="EMBL" id="JXTB01000441">
    <property type="protein sequence ID" value="PON40345.1"/>
    <property type="molecule type" value="Genomic_DNA"/>
</dbReference>
<keyword evidence="3" id="KW-1185">Reference proteome</keyword>
<evidence type="ECO:0000256" key="1">
    <source>
        <dbReference type="SAM" id="MobiDB-lite"/>
    </source>
</evidence>
<sequence>MTSNRLVHDDSRFDSGYDDEIQSLLNFMYSNGSLQSQPSDHDHGHQQSKAKQKGKSSEEQGKDHYYQNTKQTTTSPCSTGYTNISSITS</sequence>
<accession>A0A2P5AUZ2</accession>
<organism evidence="2 3">
    <name type="scientific">Parasponia andersonii</name>
    <name type="common">Sponia andersonii</name>
    <dbReference type="NCBI Taxonomy" id="3476"/>
    <lineage>
        <taxon>Eukaryota</taxon>
        <taxon>Viridiplantae</taxon>
        <taxon>Streptophyta</taxon>
        <taxon>Embryophyta</taxon>
        <taxon>Tracheophyta</taxon>
        <taxon>Spermatophyta</taxon>
        <taxon>Magnoliopsida</taxon>
        <taxon>eudicotyledons</taxon>
        <taxon>Gunneridae</taxon>
        <taxon>Pentapetalae</taxon>
        <taxon>rosids</taxon>
        <taxon>fabids</taxon>
        <taxon>Rosales</taxon>
        <taxon>Cannabaceae</taxon>
        <taxon>Parasponia</taxon>
    </lineage>
</organism>
<feature type="compositionally biased region" description="Basic and acidic residues" evidence="1">
    <location>
        <begin position="55"/>
        <end position="65"/>
    </location>
</feature>
<proteinExistence type="predicted"/>
<dbReference type="AlphaFoldDB" id="A0A2P5AUZ2"/>
<evidence type="ECO:0000313" key="2">
    <source>
        <dbReference type="EMBL" id="PON40345.1"/>
    </source>
</evidence>
<protein>
    <submittedName>
        <fullName evidence="2">Uncharacterized protein</fullName>
    </submittedName>
</protein>
<dbReference type="Proteomes" id="UP000237105">
    <property type="component" value="Unassembled WGS sequence"/>
</dbReference>
<gene>
    <name evidence="2" type="ORF">PanWU01x14_298320</name>
</gene>
<name>A0A2P5AUZ2_PARAD</name>